<reference evidence="2 3" key="1">
    <citation type="journal article" date="2018" name="Mol. Biol. Evol.">
        <title>Broad Genomic Sampling Reveals a Smut Pathogenic Ancestry of the Fungal Clade Ustilaginomycotina.</title>
        <authorList>
            <person name="Kijpornyongpan T."/>
            <person name="Mondo S.J."/>
            <person name="Barry K."/>
            <person name="Sandor L."/>
            <person name="Lee J."/>
            <person name="Lipzen A."/>
            <person name="Pangilinan J."/>
            <person name="LaButti K."/>
            <person name="Hainaut M."/>
            <person name="Henrissat B."/>
            <person name="Grigoriev I.V."/>
            <person name="Spatafora J.W."/>
            <person name="Aime M.C."/>
        </authorList>
    </citation>
    <scope>NUCLEOTIDE SEQUENCE [LARGE SCALE GENOMIC DNA]</scope>
    <source>
        <strain evidence="2 3">MCA 5214</strain>
    </source>
</reference>
<gene>
    <name evidence="2" type="ORF">BDZ90DRAFT_261047</name>
</gene>
<proteinExistence type="predicted"/>
<protein>
    <submittedName>
        <fullName evidence="2">Uncharacterized protein</fullName>
    </submittedName>
</protein>
<dbReference type="GeneID" id="37030155"/>
<evidence type="ECO:0000313" key="3">
    <source>
        <dbReference type="Proteomes" id="UP000245884"/>
    </source>
</evidence>
<feature type="region of interest" description="Disordered" evidence="1">
    <location>
        <begin position="176"/>
        <end position="201"/>
    </location>
</feature>
<dbReference type="AlphaFoldDB" id="A0A316UP98"/>
<dbReference type="RefSeq" id="XP_025361406.1">
    <property type="nucleotide sequence ID" value="XM_025508332.1"/>
</dbReference>
<evidence type="ECO:0000256" key="1">
    <source>
        <dbReference type="SAM" id="MobiDB-lite"/>
    </source>
</evidence>
<accession>A0A316UP98</accession>
<dbReference type="Proteomes" id="UP000245884">
    <property type="component" value="Unassembled WGS sequence"/>
</dbReference>
<evidence type="ECO:0000313" key="2">
    <source>
        <dbReference type="EMBL" id="PWN26794.1"/>
    </source>
</evidence>
<sequence>MFLNSFARLVSPDRKRTANPSFIVRRRYRELPDIGGAVSPAIAAPLPDDTLEAPRTLRLFGRLRLPRWPAKPITAVPLPDEQPVARPPVPRRRSWAAQTMTRLSRPFTLRRHRSEDLQPLLEPNLCLSSSSLLDDVPIPDPSLGDFLVYLDGLDQELEGAQAIFAAHTMDVDAFEDDERDEDAQNSFEDSSSSSYSSSGERTLAIEFRDPIDDEAHSSNPFDDMERVQLSDGPVPECTGSTQLNPNCTEFYFPTRNYGSIREIEAVTREVVLDNPRPPLPPRPSIGRRLSSRVGVWRPCRPRQGTLEALLEEEGPTQEQSIEVDQYPDRTVVRLSWRDAPAQSMPPENWEEVRSIDYAPTVVPVHDIHC</sequence>
<keyword evidence="3" id="KW-1185">Reference proteome</keyword>
<dbReference type="EMBL" id="KZ819670">
    <property type="protein sequence ID" value="PWN26794.1"/>
    <property type="molecule type" value="Genomic_DNA"/>
</dbReference>
<organism evidence="2 3">
    <name type="scientific">Jaminaea rosea</name>
    <dbReference type="NCBI Taxonomy" id="1569628"/>
    <lineage>
        <taxon>Eukaryota</taxon>
        <taxon>Fungi</taxon>
        <taxon>Dikarya</taxon>
        <taxon>Basidiomycota</taxon>
        <taxon>Ustilaginomycotina</taxon>
        <taxon>Exobasidiomycetes</taxon>
        <taxon>Microstromatales</taxon>
        <taxon>Microstromatales incertae sedis</taxon>
        <taxon>Jaminaea</taxon>
    </lineage>
</organism>
<name>A0A316UP98_9BASI</name>